<organism evidence="8 9">
    <name type="scientific">Knufia fluminis</name>
    <dbReference type="NCBI Taxonomy" id="191047"/>
    <lineage>
        <taxon>Eukaryota</taxon>
        <taxon>Fungi</taxon>
        <taxon>Dikarya</taxon>
        <taxon>Ascomycota</taxon>
        <taxon>Pezizomycotina</taxon>
        <taxon>Eurotiomycetes</taxon>
        <taxon>Chaetothyriomycetidae</taxon>
        <taxon>Chaetothyriales</taxon>
        <taxon>Trichomeriaceae</taxon>
        <taxon>Knufia</taxon>
    </lineage>
</organism>
<evidence type="ECO:0000313" key="9">
    <source>
        <dbReference type="Proteomes" id="UP001316803"/>
    </source>
</evidence>
<evidence type="ECO:0000313" key="8">
    <source>
        <dbReference type="EMBL" id="KAK5948586.1"/>
    </source>
</evidence>
<keyword evidence="9" id="KW-1185">Reference proteome</keyword>
<evidence type="ECO:0000256" key="3">
    <source>
        <dbReference type="ARBA" id="ARBA00022989"/>
    </source>
</evidence>
<dbReference type="Proteomes" id="UP001316803">
    <property type="component" value="Unassembled WGS sequence"/>
</dbReference>
<evidence type="ECO:0000256" key="2">
    <source>
        <dbReference type="ARBA" id="ARBA00022692"/>
    </source>
</evidence>
<dbReference type="AlphaFoldDB" id="A0AAN8EJN9"/>
<dbReference type="CDD" id="cd17323">
    <property type="entry name" value="MFS_Tpo1_MDR_like"/>
    <property type="match status" value="1"/>
</dbReference>
<feature type="transmembrane region" description="Helical" evidence="6">
    <location>
        <begin position="590"/>
        <end position="612"/>
    </location>
</feature>
<keyword evidence="4 6" id="KW-0472">Membrane</keyword>
<evidence type="ECO:0000256" key="5">
    <source>
        <dbReference type="SAM" id="MobiDB-lite"/>
    </source>
</evidence>
<dbReference type="PROSITE" id="PS50850">
    <property type="entry name" value="MFS"/>
    <property type="match status" value="1"/>
</dbReference>
<feature type="transmembrane region" description="Helical" evidence="6">
    <location>
        <begin position="423"/>
        <end position="440"/>
    </location>
</feature>
<name>A0AAN8EJN9_9EURO</name>
<dbReference type="SUPFAM" id="SSF103473">
    <property type="entry name" value="MFS general substrate transporter"/>
    <property type="match status" value="2"/>
</dbReference>
<accession>A0AAN8EJN9</accession>
<dbReference type="InterPro" id="IPR011701">
    <property type="entry name" value="MFS"/>
</dbReference>
<proteinExistence type="predicted"/>
<gene>
    <name evidence="8" type="ORF">OHC33_010345</name>
</gene>
<feature type="transmembrane region" description="Helical" evidence="6">
    <location>
        <begin position="658"/>
        <end position="679"/>
    </location>
</feature>
<feature type="region of interest" description="Disordered" evidence="5">
    <location>
        <begin position="1"/>
        <end position="22"/>
    </location>
</feature>
<feature type="transmembrane region" description="Helical" evidence="6">
    <location>
        <begin position="180"/>
        <end position="201"/>
    </location>
</feature>
<feature type="transmembrane region" description="Helical" evidence="6">
    <location>
        <begin position="624"/>
        <end position="646"/>
    </location>
</feature>
<feature type="transmembrane region" description="Helical" evidence="6">
    <location>
        <begin position="452"/>
        <end position="469"/>
    </location>
</feature>
<sequence length="694" mass="77089">MYTAQDFADKSLPPTPVSSEYPVQADHALPPEYTLPNPSFPSVLNANIHHDIESYIDHEDSDVSSIYDDYLDGVDVTDETSRTSLDEEDLEHEEQHDLYTALPLSPVRPDTSRIALADFPTRQPTLLSARSISTRTRNLNAKLTRRKTVPKLKEADPNLVTWESATDPANPHNWPRHRRWTSTVLIAAFAFIAPMASTIVAPALEDIADEFDIEEGSAESFLVMSIFLLAFAIGPFLWGPLSEVFGRVRVMQGANLIFLLFNTVCGFARSKEQMMAFRFLSGIGGSAPQAIGGGIIHDCFKAGERGTAVAVYSLMPFISPAVAPIMGGYLTQYATWRWAFWGTSLFDLVVQLACFFFLKETFAPAILAKKTKVLKQQTGNQQLHTKWQGPDHTTKKLVMKSLIRPFIMLTTQPALQAMALYRAYQYGLMYLVFATFPAVFEEVYDQDVGRASLNYLSLGVGFVTGLQFSKSLQDKIFNWCKAQQIDPTASIFKKSTWAPFQQLRHLSTLSDTNALLPNTGHEMSHSQATDPSKPTVMQRIPTFKRSNAKKSFSDDPTKGLPEYRLPLLVPFSLFIPIGLFWYGWSAQARVHWIVPNIGCVIFAMGLIVCFNCAQAYVVDTYTTYSASATGAAAFVRTMAGFSFPLFAPKMYGSLGVGWGNSVLGFVALTFGLGAPVLLWRWGGWLRGRSTYCTG</sequence>
<dbReference type="FunFam" id="1.20.1250.20:FF:000011">
    <property type="entry name" value="MFS multidrug transporter, putative"/>
    <property type="match status" value="1"/>
</dbReference>
<evidence type="ECO:0000259" key="7">
    <source>
        <dbReference type="PROSITE" id="PS50850"/>
    </source>
</evidence>
<dbReference type="PANTHER" id="PTHR23502">
    <property type="entry name" value="MAJOR FACILITATOR SUPERFAMILY"/>
    <property type="match status" value="1"/>
</dbReference>
<evidence type="ECO:0000256" key="4">
    <source>
        <dbReference type="ARBA" id="ARBA00023136"/>
    </source>
</evidence>
<dbReference type="Pfam" id="PF07690">
    <property type="entry name" value="MFS_1"/>
    <property type="match status" value="1"/>
</dbReference>
<keyword evidence="2 6" id="KW-0812">Transmembrane</keyword>
<dbReference type="InterPro" id="IPR020846">
    <property type="entry name" value="MFS_dom"/>
</dbReference>
<protein>
    <recommendedName>
        <fullName evidence="7">Major facilitator superfamily (MFS) profile domain-containing protein</fullName>
    </recommendedName>
</protein>
<feature type="transmembrane region" description="Helical" evidence="6">
    <location>
        <begin position="253"/>
        <end position="270"/>
    </location>
</feature>
<evidence type="ECO:0000256" key="6">
    <source>
        <dbReference type="SAM" id="Phobius"/>
    </source>
</evidence>
<keyword evidence="3 6" id="KW-1133">Transmembrane helix</keyword>
<reference evidence="8 9" key="1">
    <citation type="submission" date="2022-12" db="EMBL/GenBank/DDBJ databases">
        <title>Genomic features and morphological characterization of a novel Knufia sp. strain isolated from spacecraft assembly facility.</title>
        <authorList>
            <person name="Teixeira M."/>
            <person name="Chander A.M."/>
            <person name="Stajich J.E."/>
            <person name="Venkateswaran K."/>
        </authorList>
    </citation>
    <scope>NUCLEOTIDE SEQUENCE [LARGE SCALE GENOMIC DNA]</scope>
    <source>
        <strain evidence="8 9">FJI-L2-BK-P2</strain>
    </source>
</reference>
<dbReference type="PANTHER" id="PTHR23502:SF60">
    <property type="entry name" value="MAJOR FACILITATOR SUPERFAMILY (MFS) PROFILE DOMAIN-CONTAINING PROTEIN-RELATED"/>
    <property type="match status" value="1"/>
</dbReference>
<evidence type="ECO:0000256" key="1">
    <source>
        <dbReference type="ARBA" id="ARBA00004141"/>
    </source>
</evidence>
<comment type="subcellular location">
    <subcellularLocation>
        <location evidence="1">Membrane</location>
        <topology evidence="1">Multi-pass membrane protein</topology>
    </subcellularLocation>
</comment>
<feature type="transmembrane region" description="Helical" evidence="6">
    <location>
        <begin position="276"/>
        <end position="296"/>
    </location>
</feature>
<feature type="transmembrane region" description="Helical" evidence="6">
    <location>
        <begin position="565"/>
        <end position="584"/>
    </location>
</feature>
<dbReference type="GO" id="GO:0016020">
    <property type="term" value="C:membrane"/>
    <property type="evidence" value="ECO:0007669"/>
    <property type="project" value="UniProtKB-SubCell"/>
</dbReference>
<dbReference type="EMBL" id="JAKLMC020000045">
    <property type="protein sequence ID" value="KAK5948586.1"/>
    <property type="molecule type" value="Genomic_DNA"/>
</dbReference>
<feature type="transmembrane region" description="Helical" evidence="6">
    <location>
        <begin position="308"/>
        <end position="326"/>
    </location>
</feature>
<dbReference type="GO" id="GO:0022857">
    <property type="term" value="F:transmembrane transporter activity"/>
    <property type="evidence" value="ECO:0007669"/>
    <property type="project" value="InterPro"/>
</dbReference>
<feature type="transmembrane region" description="Helical" evidence="6">
    <location>
        <begin position="338"/>
        <end position="358"/>
    </location>
</feature>
<feature type="transmembrane region" description="Helical" evidence="6">
    <location>
        <begin position="221"/>
        <end position="241"/>
    </location>
</feature>
<dbReference type="Gene3D" id="1.20.1720.10">
    <property type="entry name" value="Multidrug resistance protein D"/>
    <property type="match status" value="1"/>
</dbReference>
<feature type="domain" description="Major facilitator superfamily (MFS) profile" evidence="7">
    <location>
        <begin position="182"/>
        <end position="676"/>
    </location>
</feature>
<dbReference type="InterPro" id="IPR036259">
    <property type="entry name" value="MFS_trans_sf"/>
</dbReference>
<comment type="caution">
    <text evidence="8">The sequence shown here is derived from an EMBL/GenBank/DDBJ whole genome shotgun (WGS) entry which is preliminary data.</text>
</comment>